<sequence>MNHLNPIKDSVAVCGAYCEKTHAHTATKASLGNQISEFFSKLFSTVDFPARWHCGTWTDFHGWLYIISDLSIWAAYFAIPFLLLKLVRRRKDLPFPKIFLLFVAFILLCGLTHLIDAGIFWWPAYRFSALVRFITGIISIFSVYALYRIVPLAVNIRTVKDLEYEMEKRREVEDKLAASEFLLSEAGRISRVGGWETELPGNKRTWSNTVYDIFELPYDTDMSTYKVSDYFFGENLTIAQQALDDAINNNIKWDNELQIRTAKGNIVWIRSTGEPVQDDNGNVIKLRGIFMDIDRYKQNELALNKSLELTTLNNQQLKNFTHILSHNIRNHASNMALISSLVDEEKLDDNNKELFEKMNNVSAALNDTLEHLSEAIRIKDTVIQSEVLNIRKEVDKVLDIFQSDLNFNNAKVSVQLDVETISFPRIYLESILTNLVSNAIKYRNPQVPLHIDIKTYKNSSLETVLACADNGLGIDLRLHGNKIFGLYKTFHDRKDAHGVGLFLVKTQVESQGGQIEVESKPGIGSTFKIIL</sequence>
<evidence type="ECO:0000259" key="8">
    <source>
        <dbReference type="PROSITE" id="PS50113"/>
    </source>
</evidence>
<evidence type="ECO:0000256" key="6">
    <source>
        <dbReference type="SAM" id="Phobius"/>
    </source>
</evidence>
<feature type="transmembrane region" description="Helical" evidence="6">
    <location>
        <begin position="129"/>
        <end position="147"/>
    </location>
</feature>
<keyword evidence="6" id="KW-0472">Membrane</keyword>
<dbReference type="InterPro" id="IPR052162">
    <property type="entry name" value="Sensor_kinase/Photoreceptor"/>
</dbReference>
<dbReference type="CDD" id="cd00130">
    <property type="entry name" value="PAS"/>
    <property type="match status" value="1"/>
</dbReference>
<keyword evidence="6" id="KW-1133">Transmembrane helix</keyword>
<organism evidence="9 10">
    <name type="scientific">Mucilaginibacter conchicola</name>
    <dbReference type="NCBI Taxonomy" id="2303333"/>
    <lineage>
        <taxon>Bacteria</taxon>
        <taxon>Pseudomonadati</taxon>
        <taxon>Bacteroidota</taxon>
        <taxon>Sphingobacteriia</taxon>
        <taxon>Sphingobacteriales</taxon>
        <taxon>Sphingobacteriaceae</taxon>
        <taxon>Mucilaginibacter</taxon>
    </lineage>
</organism>
<dbReference type="SUPFAM" id="SSF55874">
    <property type="entry name" value="ATPase domain of HSP90 chaperone/DNA topoisomerase II/histidine kinase"/>
    <property type="match status" value="1"/>
</dbReference>
<dbReference type="InterPro" id="IPR004358">
    <property type="entry name" value="Sig_transdc_His_kin-like_C"/>
</dbReference>
<dbReference type="Gene3D" id="3.30.450.20">
    <property type="entry name" value="PAS domain"/>
    <property type="match status" value="1"/>
</dbReference>
<dbReference type="RefSeq" id="WP_117393725.1">
    <property type="nucleotide sequence ID" value="NZ_QWDC01000004.1"/>
</dbReference>
<evidence type="ECO:0000313" key="10">
    <source>
        <dbReference type="Proteomes" id="UP000264217"/>
    </source>
</evidence>
<evidence type="ECO:0000256" key="5">
    <source>
        <dbReference type="ARBA" id="ARBA00022777"/>
    </source>
</evidence>
<keyword evidence="3" id="KW-0597">Phosphoprotein</keyword>
<dbReference type="InterPro" id="IPR000700">
    <property type="entry name" value="PAS-assoc_C"/>
</dbReference>
<dbReference type="SMART" id="SM00387">
    <property type="entry name" value="HATPase_c"/>
    <property type="match status" value="1"/>
</dbReference>
<keyword evidence="6" id="KW-0812">Transmembrane</keyword>
<dbReference type="InterPro" id="IPR003594">
    <property type="entry name" value="HATPase_dom"/>
</dbReference>
<dbReference type="PROSITE" id="PS50113">
    <property type="entry name" value="PAC"/>
    <property type="match status" value="1"/>
</dbReference>
<evidence type="ECO:0000313" key="9">
    <source>
        <dbReference type="EMBL" id="RFZ90311.1"/>
    </source>
</evidence>
<dbReference type="EC" id="2.7.13.3" evidence="2"/>
<dbReference type="GO" id="GO:0004673">
    <property type="term" value="F:protein histidine kinase activity"/>
    <property type="evidence" value="ECO:0007669"/>
    <property type="project" value="UniProtKB-EC"/>
</dbReference>
<proteinExistence type="predicted"/>
<dbReference type="Pfam" id="PF08447">
    <property type="entry name" value="PAS_3"/>
    <property type="match status" value="1"/>
</dbReference>
<dbReference type="AlphaFoldDB" id="A0A372NMY9"/>
<evidence type="ECO:0000259" key="7">
    <source>
        <dbReference type="PROSITE" id="PS50109"/>
    </source>
</evidence>
<gene>
    <name evidence="9" type="ORF">D0C36_21165</name>
</gene>
<evidence type="ECO:0000256" key="2">
    <source>
        <dbReference type="ARBA" id="ARBA00012438"/>
    </source>
</evidence>
<dbReference type="PRINTS" id="PR00344">
    <property type="entry name" value="BCTRLSENSOR"/>
</dbReference>
<dbReference type="SUPFAM" id="SSF55785">
    <property type="entry name" value="PYP-like sensor domain (PAS domain)"/>
    <property type="match status" value="1"/>
</dbReference>
<comment type="catalytic activity">
    <reaction evidence="1">
        <text>ATP + protein L-histidine = ADP + protein N-phospho-L-histidine.</text>
        <dbReference type="EC" id="2.7.13.3"/>
    </reaction>
</comment>
<protein>
    <recommendedName>
        <fullName evidence="2">histidine kinase</fullName>
        <ecNumber evidence="2">2.7.13.3</ecNumber>
    </recommendedName>
</protein>
<feature type="domain" description="PAC" evidence="8">
    <location>
        <begin position="253"/>
        <end position="305"/>
    </location>
</feature>
<keyword evidence="5" id="KW-0418">Kinase</keyword>
<dbReference type="InterPro" id="IPR000014">
    <property type="entry name" value="PAS"/>
</dbReference>
<dbReference type="InterPro" id="IPR035965">
    <property type="entry name" value="PAS-like_dom_sf"/>
</dbReference>
<dbReference type="Gene3D" id="3.30.565.10">
    <property type="entry name" value="Histidine kinase-like ATPase, C-terminal domain"/>
    <property type="match status" value="1"/>
</dbReference>
<dbReference type="Proteomes" id="UP000264217">
    <property type="component" value="Unassembled WGS sequence"/>
</dbReference>
<reference evidence="9 10" key="1">
    <citation type="submission" date="2018-08" db="EMBL/GenBank/DDBJ databases">
        <title>Mucilaginibacter sp. MYSH2.</title>
        <authorList>
            <person name="Seo T."/>
        </authorList>
    </citation>
    <scope>NUCLEOTIDE SEQUENCE [LARGE SCALE GENOMIC DNA]</scope>
    <source>
        <strain evidence="9 10">MYSH2</strain>
    </source>
</reference>
<dbReference type="OrthoDB" id="1522284at2"/>
<dbReference type="Pfam" id="PF02518">
    <property type="entry name" value="HATPase_c"/>
    <property type="match status" value="1"/>
</dbReference>
<dbReference type="Pfam" id="PF25487">
    <property type="entry name" value="ETR1_N"/>
    <property type="match status" value="1"/>
</dbReference>
<dbReference type="EMBL" id="QWDC01000004">
    <property type="protein sequence ID" value="RFZ90311.1"/>
    <property type="molecule type" value="Genomic_DNA"/>
</dbReference>
<feature type="transmembrane region" description="Helical" evidence="6">
    <location>
        <begin position="98"/>
        <end position="123"/>
    </location>
</feature>
<evidence type="ECO:0000256" key="3">
    <source>
        <dbReference type="ARBA" id="ARBA00022553"/>
    </source>
</evidence>
<dbReference type="SMART" id="SM00086">
    <property type="entry name" value="PAC"/>
    <property type="match status" value="1"/>
</dbReference>
<accession>A0A372NMY9</accession>
<dbReference type="InterPro" id="IPR001610">
    <property type="entry name" value="PAC"/>
</dbReference>
<feature type="domain" description="Histidine kinase" evidence="7">
    <location>
        <begin position="323"/>
        <end position="531"/>
    </location>
</feature>
<feature type="transmembrane region" description="Helical" evidence="6">
    <location>
        <begin position="62"/>
        <end position="86"/>
    </location>
</feature>
<keyword evidence="4" id="KW-0808">Transferase</keyword>
<dbReference type="InterPro" id="IPR058544">
    <property type="entry name" value="ETR1_N"/>
</dbReference>
<comment type="caution">
    <text evidence="9">The sequence shown here is derived from an EMBL/GenBank/DDBJ whole genome shotgun (WGS) entry which is preliminary data.</text>
</comment>
<name>A0A372NMY9_9SPHI</name>
<keyword evidence="10" id="KW-1185">Reference proteome</keyword>
<dbReference type="PANTHER" id="PTHR43304:SF1">
    <property type="entry name" value="PAC DOMAIN-CONTAINING PROTEIN"/>
    <property type="match status" value="1"/>
</dbReference>
<dbReference type="InterPro" id="IPR013655">
    <property type="entry name" value="PAS_fold_3"/>
</dbReference>
<evidence type="ECO:0000256" key="4">
    <source>
        <dbReference type="ARBA" id="ARBA00022679"/>
    </source>
</evidence>
<dbReference type="InterPro" id="IPR036890">
    <property type="entry name" value="HATPase_C_sf"/>
</dbReference>
<dbReference type="PROSITE" id="PS50109">
    <property type="entry name" value="HIS_KIN"/>
    <property type="match status" value="1"/>
</dbReference>
<dbReference type="InterPro" id="IPR005467">
    <property type="entry name" value="His_kinase_dom"/>
</dbReference>
<dbReference type="PANTHER" id="PTHR43304">
    <property type="entry name" value="PHYTOCHROME-LIKE PROTEIN CPH1"/>
    <property type="match status" value="1"/>
</dbReference>
<evidence type="ECO:0000256" key="1">
    <source>
        <dbReference type="ARBA" id="ARBA00000085"/>
    </source>
</evidence>